<dbReference type="GO" id="GO:0008418">
    <property type="term" value="F:protein-N-terminal asparagine amidohydrolase activity"/>
    <property type="evidence" value="ECO:0007669"/>
    <property type="project" value="InterPro"/>
</dbReference>
<keyword evidence="3" id="KW-1185">Reference proteome</keyword>
<dbReference type="PANTHER" id="PTHR11750">
    <property type="entry name" value="PROTEIN N-TERMINAL AMIDASE"/>
    <property type="match status" value="1"/>
</dbReference>
<name>A0A9N9P2V8_9GLOM</name>
<dbReference type="InterPro" id="IPR036526">
    <property type="entry name" value="C-N_Hydrolase_sf"/>
</dbReference>
<dbReference type="GO" id="GO:0070773">
    <property type="term" value="F:protein-N-terminal glutamine amidohydrolase activity"/>
    <property type="evidence" value="ECO:0007669"/>
    <property type="project" value="InterPro"/>
</dbReference>
<evidence type="ECO:0000313" key="2">
    <source>
        <dbReference type="EMBL" id="CAG8783068.1"/>
    </source>
</evidence>
<feature type="non-terminal residue" evidence="2">
    <location>
        <position position="140"/>
    </location>
</feature>
<dbReference type="GO" id="GO:0030163">
    <property type="term" value="P:protein catabolic process"/>
    <property type="evidence" value="ECO:0007669"/>
    <property type="project" value="TreeGrafter"/>
</dbReference>
<evidence type="ECO:0000259" key="1">
    <source>
        <dbReference type="PROSITE" id="PS50263"/>
    </source>
</evidence>
<dbReference type="Proteomes" id="UP000789342">
    <property type="component" value="Unassembled WGS sequence"/>
</dbReference>
<evidence type="ECO:0000313" key="3">
    <source>
        <dbReference type="Proteomes" id="UP000789342"/>
    </source>
</evidence>
<dbReference type="SUPFAM" id="SSF56317">
    <property type="entry name" value="Carbon-nitrogen hydrolase"/>
    <property type="match status" value="1"/>
</dbReference>
<gene>
    <name evidence="2" type="ORF">AMORRO_LOCUS17491</name>
</gene>
<dbReference type="EMBL" id="CAJVPV010054325">
    <property type="protein sequence ID" value="CAG8783068.1"/>
    <property type="molecule type" value="Genomic_DNA"/>
</dbReference>
<comment type="caution">
    <text evidence="2">The sequence shown here is derived from an EMBL/GenBank/DDBJ whole genome shotgun (WGS) entry which is preliminary data.</text>
</comment>
<accession>A0A9N9P2V8</accession>
<protein>
    <submittedName>
        <fullName evidence="2">3032_t:CDS:1</fullName>
    </submittedName>
</protein>
<organism evidence="2 3">
    <name type="scientific">Acaulospora morrowiae</name>
    <dbReference type="NCBI Taxonomy" id="94023"/>
    <lineage>
        <taxon>Eukaryota</taxon>
        <taxon>Fungi</taxon>
        <taxon>Fungi incertae sedis</taxon>
        <taxon>Mucoromycota</taxon>
        <taxon>Glomeromycotina</taxon>
        <taxon>Glomeromycetes</taxon>
        <taxon>Diversisporales</taxon>
        <taxon>Acaulosporaceae</taxon>
        <taxon>Acaulospora</taxon>
    </lineage>
</organism>
<dbReference type="PANTHER" id="PTHR11750:SF26">
    <property type="entry name" value="PROTEIN N-TERMINAL AMIDASE"/>
    <property type="match status" value="1"/>
</dbReference>
<dbReference type="Pfam" id="PF00795">
    <property type="entry name" value="CN_hydrolase"/>
    <property type="match status" value="1"/>
</dbReference>
<feature type="non-terminal residue" evidence="2">
    <location>
        <position position="1"/>
    </location>
</feature>
<feature type="domain" description="CN hydrolase" evidence="1">
    <location>
        <begin position="31"/>
        <end position="140"/>
    </location>
</feature>
<dbReference type="InterPro" id="IPR003010">
    <property type="entry name" value="C-N_Hydrolase"/>
</dbReference>
<dbReference type="OrthoDB" id="201515at2759"/>
<reference evidence="2" key="1">
    <citation type="submission" date="2021-06" db="EMBL/GenBank/DDBJ databases">
        <authorList>
            <person name="Kallberg Y."/>
            <person name="Tangrot J."/>
            <person name="Rosling A."/>
        </authorList>
    </citation>
    <scope>NUCLEOTIDE SEQUENCE</scope>
    <source>
        <strain evidence="2">CL551</strain>
    </source>
</reference>
<dbReference type="InterPro" id="IPR039703">
    <property type="entry name" value="Nta1"/>
</dbReference>
<dbReference type="PROSITE" id="PS50263">
    <property type="entry name" value="CN_HYDROLASE"/>
    <property type="match status" value="1"/>
</dbReference>
<dbReference type="Gene3D" id="3.60.110.10">
    <property type="entry name" value="Carbon-nitrogen hydrolase"/>
    <property type="match status" value="1"/>
</dbReference>
<dbReference type="AlphaFoldDB" id="A0A9N9P2V8"/>
<proteinExistence type="predicted"/>
<sequence length="140" mass="16192">CLQFNPIIGEVERNQKFASKLLERFTARPNLRVMFLPPLKTLSIRLFNILNNIRRFRPNDFDILVLPEMAFTGYVFKNKKHIEPFLEDAEAGTTVQWAKNQAMRLHAFVMVGYPQIVKGNPDKFYNSVCFVGPDGELIDT</sequence>